<dbReference type="AlphaFoldDB" id="A0A0E9THC3"/>
<accession>A0A0E9THC3</accession>
<sequence>MMVLFLTRFIIRYPLPV</sequence>
<reference evidence="1" key="2">
    <citation type="journal article" date="2015" name="Fish Shellfish Immunol.">
        <title>Early steps in the European eel (Anguilla anguilla)-Vibrio vulnificus interaction in the gills: Role of the RtxA13 toxin.</title>
        <authorList>
            <person name="Callol A."/>
            <person name="Pajuelo D."/>
            <person name="Ebbesson L."/>
            <person name="Teles M."/>
            <person name="MacKenzie S."/>
            <person name="Amaro C."/>
        </authorList>
    </citation>
    <scope>NUCLEOTIDE SEQUENCE</scope>
</reference>
<proteinExistence type="predicted"/>
<dbReference type="EMBL" id="GBXM01056287">
    <property type="protein sequence ID" value="JAH52290.1"/>
    <property type="molecule type" value="Transcribed_RNA"/>
</dbReference>
<name>A0A0E9THC3_ANGAN</name>
<evidence type="ECO:0000313" key="1">
    <source>
        <dbReference type="EMBL" id="JAH52290.1"/>
    </source>
</evidence>
<reference evidence="1" key="1">
    <citation type="submission" date="2014-11" db="EMBL/GenBank/DDBJ databases">
        <authorList>
            <person name="Amaro Gonzalez C."/>
        </authorList>
    </citation>
    <scope>NUCLEOTIDE SEQUENCE</scope>
</reference>
<protein>
    <submittedName>
        <fullName evidence="1">Uncharacterized protein</fullName>
    </submittedName>
</protein>
<organism evidence="1">
    <name type="scientific">Anguilla anguilla</name>
    <name type="common">European freshwater eel</name>
    <name type="synonym">Muraena anguilla</name>
    <dbReference type="NCBI Taxonomy" id="7936"/>
    <lineage>
        <taxon>Eukaryota</taxon>
        <taxon>Metazoa</taxon>
        <taxon>Chordata</taxon>
        <taxon>Craniata</taxon>
        <taxon>Vertebrata</taxon>
        <taxon>Euteleostomi</taxon>
        <taxon>Actinopterygii</taxon>
        <taxon>Neopterygii</taxon>
        <taxon>Teleostei</taxon>
        <taxon>Anguilliformes</taxon>
        <taxon>Anguillidae</taxon>
        <taxon>Anguilla</taxon>
    </lineage>
</organism>